<dbReference type="InterPro" id="IPR010982">
    <property type="entry name" value="Lambda_DNA-bd_dom_sf"/>
</dbReference>
<reference evidence="4" key="1">
    <citation type="submission" date="2023-07" db="EMBL/GenBank/DDBJ databases">
        <authorList>
            <person name="Pelsma A.J. K."/>
        </authorList>
    </citation>
    <scope>NUCLEOTIDE SEQUENCE</scope>
</reference>
<dbReference type="Gene3D" id="1.10.260.40">
    <property type="entry name" value="lambda repressor-like DNA-binding domains"/>
    <property type="match status" value="1"/>
</dbReference>
<evidence type="ECO:0000313" key="4">
    <source>
        <dbReference type="EMBL" id="CAJ0864832.1"/>
    </source>
</evidence>
<dbReference type="EMBL" id="OY288114">
    <property type="protein sequence ID" value="CAJ0864832.1"/>
    <property type="molecule type" value="Genomic_DNA"/>
</dbReference>
<accession>A0AA48LYU3</accession>
<feature type="domain" description="HTH cro/C1-type" evidence="3">
    <location>
        <begin position="92"/>
        <end position="146"/>
    </location>
</feature>
<proteinExistence type="predicted"/>
<feature type="compositionally biased region" description="Low complexity" evidence="2">
    <location>
        <begin position="25"/>
        <end position="34"/>
    </location>
</feature>
<feature type="compositionally biased region" description="Pro residues" evidence="2">
    <location>
        <begin position="35"/>
        <end position="54"/>
    </location>
</feature>
<dbReference type="PANTHER" id="PTHR36924:SF1">
    <property type="entry name" value="ANTITOXIN HIGA-1"/>
    <property type="match status" value="1"/>
</dbReference>
<dbReference type="NCBIfam" id="TIGR02607">
    <property type="entry name" value="antidote_HigA"/>
    <property type="match status" value="1"/>
</dbReference>
<dbReference type="Pfam" id="PF01381">
    <property type="entry name" value="HTH_3"/>
    <property type="match status" value="1"/>
</dbReference>
<dbReference type="InterPro" id="IPR013430">
    <property type="entry name" value="Toxin_antidote_HigA"/>
</dbReference>
<keyword evidence="1" id="KW-0238">DNA-binding</keyword>
<evidence type="ECO:0000256" key="2">
    <source>
        <dbReference type="SAM" id="MobiDB-lite"/>
    </source>
</evidence>
<gene>
    <name evidence="4" type="ORF">AMST5_01711</name>
</gene>
<feature type="region of interest" description="Disordered" evidence="2">
    <location>
        <begin position="23"/>
        <end position="86"/>
    </location>
</feature>
<dbReference type="PANTHER" id="PTHR36924">
    <property type="entry name" value="ANTITOXIN HIGA-1"/>
    <property type="match status" value="1"/>
</dbReference>
<dbReference type="CDD" id="cd00093">
    <property type="entry name" value="HTH_XRE"/>
    <property type="match status" value="1"/>
</dbReference>
<dbReference type="PROSITE" id="PS50943">
    <property type="entry name" value="HTH_CROC1"/>
    <property type="match status" value="1"/>
</dbReference>
<protein>
    <recommendedName>
        <fullName evidence="3">HTH cro/C1-type domain-containing protein</fullName>
    </recommendedName>
</protein>
<evidence type="ECO:0000259" key="3">
    <source>
        <dbReference type="PROSITE" id="PS50943"/>
    </source>
</evidence>
<organism evidence="4">
    <name type="scientific">freshwater sediment metagenome</name>
    <dbReference type="NCBI Taxonomy" id="556182"/>
    <lineage>
        <taxon>unclassified sequences</taxon>
        <taxon>metagenomes</taxon>
        <taxon>ecological metagenomes</taxon>
    </lineage>
</organism>
<sequence length="177" mass="19068">MGRYYDALTRLLIAGEFPAQGVGEAARAAPVSKPRAPPPAPAPAPTAPSAPPTRPAYLSRENAQPARRAARARKFRPAPVEKEMAPHPGQVLAQYLAEYGLTASDLARDIDVPVNRVTAIINGQRGVTADTALRLGHWFGVDPEDWLGLQLEYELALARHEAGSKVKKLPRLADRVA</sequence>
<dbReference type="InterPro" id="IPR001387">
    <property type="entry name" value="Cro/C1-type_HTH"/>
</dbReference>
<evidence type="ECO:0000256" key="1">
    <source>
        <dbReference type="ARBA" id="ARBA00023125"/>
    </source>
</evidence>
<dbReference type="GO" id="GO:0003677">
    <property type="term" value="F:DNA binding"/>
    <property type="evidence" value="ECO:0007669"/>
    <property type="project" value="UniProtKB-KW"/>
</dbReference>
<dbReference type="SUPFAM" id="SSF47413">
    <property type="entry name" value="lambda repressor-like DNA-binding domains"/>
    <property type="match status" value="1"/>
</dbReference>
<dbReference type="SMART" id="SM00530">
    <property type="entry name" value="HTH_XRE"/>
    <property type="match status" value="1"/>
</dbReference>
<name>A0AA48LYU3_9ZZZZ</name>
<dbReference type="AlphaFoldDB" id="A0AA48LYU3"/>